<dbReference type="AlphaFoldDB" id="A0A4R6BHE8"/>
<dbReference type="Gene3D" id="3.20.20.70">
    <property type="entry name" value="Aldolase class I"/>
    <property type="match status" value="1"/>
</dbReference>
<dbReference type="PANTHER" id="PTHR10683:SF40">
    <property type="entry name" value="FRUCTOSE-6-PHOSPHATE ALDOLASE 1-RELATED"/>
    <property type="match status" value="1"/>
</dbReference>
<dbReference type="InterPro" id="IPR001585">
    <property type="entry name" value="TAL/FSA"/>
</dbReference>
<comment type="caution">
    <text evidence="2">The sequence shown here is derived from an EMBL/GenBank/DDBJ whole genome shotgun (WGS) entry which is preliminary data.</text>
</comment>
<gene>
    <name evidence="2" type="ORF">ERX37_11195</name>
</gene>
<dbReference type="Proteomes" id="UP000295328">
    <property type="component" value="Unassembled WGS sequence"/>
</dbReference>
<dbReference type="GO" id="GO:0005975">
    <property type="term" value="P:carbohydrate metabolic process"/>
    <property type="evidence" value="ECO:0007669"/>
    <property type="project" value="InterPro"/>
</dbReference>
<name>A0A4R6BHE8_9STAP</name>
<protein>
    <submittedName>
        <fullName evidence="2">Transaldolase</fullName>
    </submittedName>
</protein>
<sequence length="135" mass="14062">VVKIPATRQGLQAGAHLIAQGVPVTWTAVYALEQAHFAAQLGAAYAAPYLGRLNDSGVDGLARIAQMQALVAQAPAARARTRLLVASVRSRDAYLALLQLGVGAITIPPHLFAELTDHPATLEAERGFLADAAAC</sequence>
<evidence type="ECO:0000256" key="1">
    <source>
        <dbReference type="ARBA" id="ARBA00023270"/>
    </source>
</evidence>
<dbReference type="Pfam" id="PF00923">
    <property type="entry name" value="TAL_FSA"/>
    <property type="match status" value="1"/>
</dbReference>
<accession>A0A4R6BHE8</accession>
<dbReference type="SUPFAM" id="SSF51569">
    <property type="entry name" value="Aldolase"/>
    <property type="match status" value="1"/>
</dbReference>
<keyword evidence="3" id="KW-1185">Reference proteome</keyword>
<dbReference type="InterPro" id="IPR013785">
    <property type="entry name" value="Aldolase_TIM"/>
</dbReference>
<dbReference type="PANTHER" id="PTHR10683">
    <property type="entry name" value="TRANSALDOLASE"/>
    <property type="match status" value="1"/>
</dbReference>
<dbReference type="EMBL" id="SCWE01000026">
    <property type="protein sequence ID" value="TDM00967.1"/>
    <property type="molecule type" value="Genomic_DNA"/>
</dbReference>
<evidence type="ECO:0000313" key="2">
    <source>
        <dbReference type="EMBL" id="TDM00967.1"/>
    </source>
</evidence>
<feature type="non-terminal residue" evidence="2">
    <location>
        <position position="1"/>
    </location>
</feature>
<evidence type="ECO:0000313" key="3">
    <source>
        <dbReference type="Proteomes" id="UP000295328"/>
    </source>
</evidence>
<dbReference type="RefSeq" id="WP_279523292.1">
    <property type="nucleotide sequence ID" value="NZ_SCWE01000026.1"/>
</dbReference>
<organism evidence="2 3">
    <name type="scientific">Macrococcus hajekii</name>
    <dbReference type="NCBI Taxonomy" id="198482"/>
    <lineage>
        <taxon>Bacteria</taxon>
        <taxon>Bacillati</taxon>
        <taxon>Bacillota</taxon>
        <taxon>Bacilli</taxon>
        <taxon>Bacillales</taxon>
        <taxon>Staphylococcaceae</taxon>
        <taxon>Macrococcus</taxon>
    </lineage>
</organism>
<reference evidence="2 3" key="1">
    <citation type="submission" date="2019-01" db="EMBL/GenBank/DDBJ databases">
        <title>Draft genome sequences of the type strains of six Macrococcus species.</title>
        <authorList>
            <person name="Mazhar S."/>
            <person name="Altermann E."/>
            <person name="Hill C."/>
            <person name="Mcauliffe O."/>
        </authorList>
    </citation>
    <scope>NUCLEOTIDE SEQUENCE [LARGE SCALE GENOMIC DNA]</scope>
    <source>
        <strain evidence="2 3">CCM4809</strain>
    </source>
</reference>
<keyword evidence="1" id="KW-0704">Schiff base</keyword>
<proteinExistence type="predicted"/>